<evidence type="ECO:0000313" key="2">
    <source>
        <dbReference type="Proteomes" id="UP000186102"/>
    </source>
</evidence>
<dbReference type="AlphaFoldDB" id="A0A1Q8QL79"/>
<proteinExistence type="predicted"/>
<dbReference type="STRING" id="1888891.DSOL_4285"/>
<dbReference type="EMBL" id="MLBF01000048">
    <property type="protein sequence ID" value="OLN28028.1"/>
    <property type="molecule type" value="Genomic_DNA"/>
</dbReference>
<protein>
    <recommendedName>
        <fullName evidence="3">DUF4926 domain-containing protein</fullName>
    </recommendedName>
</protein>
<keyword evidence="2" id="KW-1185">Reference proteome</keyword>
<dbReference type="RefSeq" id="WP_075366646.1">
    <property type="nucleotide sequence ID" value="NZ_MLBF01000048.1"/>
</dbReference>
<dbReference type="OrthoDB" id="1799216at2"/>
<comment type="caution">
    <text evidence="1">The sequence shown here is derived from an EMBL/GenBank/DDBJ whole genome shotgun (WGS) entry which is preliminary data.</text>
</comment>
<sequence>MSIYKIGDIVKINDQGNEDFNGLAGVVKKIELGSDDVSILYFVEFQTIDSPPRTMLVFLENELEAA</sequence>
<reference evidence="1 2" key="1">
    <citation type="submission" date="2016-09" db="EMBL/GenBank/DDBJ databases">
        <title>Complete genome of Desulfosporosinus sp. OL.</title>
        <authorList>
            <person name="Mardanov A."/>
            <person name="Beletsky A."/>
            <person name="Panova A."/>
            <person name="Karnachuk O."/>
            <person name="Ravin N."/>
        </authorList>
    </citation>
    <scope>NUCLEOTIDE SEQUENCE [LARGE SCALE GENOMIC DNA]</scope>
    <source>
        <strain evidence="1 2">OL</strain>
    </source>
</reference>
<gene>
    <name evidence="1" type="ORF">DSOL_4285</name>
</gene>
<organism evidence="1 2">
    <name type="scientific">Desulfosporosinus metallidurans</name>
    <dbReference type="NCBI Taxonomy" id="1888891"/>
    <lineage>
        <taxon>Bacteria</taxon>
        <taxon>Bacillati</taxon>
        <taxon>Bacillota</taxon>
        <taxon>Clostridia</taxon>
        <taxon>Eubacteriales</taxon>
        <taxon>Desulfitobacteriaceae</taxon>
        <taxon>Desulfosporosinus</taxon>
    </lineage>
</organism>
<evidence type="ECO:0008006" key="3">
    <source>
        <dbReference type="Google" id="ProtNLM"/>
    </source>
</evidence>
<dbReference type="Proteomes" id="UP000186102">
    <property type="component" value="Unassembled WGS sequence"/>
</dbReference>
<name>A0A1Q8QL79_9FIRM</name>
<accession>A0A1Q8QL79</accession>
<evidence type="ECO:0000313" key="1">
    <source>
        <dbReference type="EMBL" id="OLN28028.1"/>
    </source>
</evidence>